<dbReference type="OrthoDB" id="109589at2"/>
<dbReference type="AlphaFoldDB" id="A0A317FHQ4"/>
<dbReference type="InterPro" id="IPR002347">
    <property type="entry name" value="SDR_fam"/>
</dbReference>
<dbReference type="RefSeq" id="WP_109869235.1">
    <property type="nucleotide sequence ID" value="NZ_QGNA01000001.1"/>
</dbReference>
<dbReference type="PRINTS" id="PR00081">
    <property type="entry name" value="GDHRDH"/>
</dbReference>
<dbReference type="GO" id="GO:0016491">
    <property type="term" value="F:oxidoreductase activity"/>
    <property type="evidence" value="ECO:0007669"/>
    <property type="project" value="UniProtKB-KW"/>
</dbReference>
<dbReference type="Gene3D" id="3.40.50.720">
    <property type="entry name" value="NAD(P)-binding Rossmann-like Domain"/>
    <property type="match status" value="1"/>
</dbReference>
<reference evidence="3" key="1">
    <citation type="submission" date="2018-05" db="EMBL/GenBank/DDBJ databases">
        <authorList>
            <person name="Du Z."/>
            <person name="Wang X."/>
        </authorList>
    </citation>
    <scope>NUCLEOTIDE SEQUENCE [LARGE SCALE GENOMIC DNA]</scope>
    <source>
        <strain evidence="3">CQN31</strain>
    </source>
</reference>
<dbReference type="PANTHER" id="PTHR43157:SF31">
    <property type="entry name" value="PHOSPHATIDYLINOSITOL-GLYCAN BIOSYNTHESIS CLASS F PROTEIN"/>
    <property type="match status" value="1"/>
</dbReference>
<evidence type="ECO:0000313" key="2">
    <source>
        <dbReference type="EMBL" id="PWS38614.1"/>
    </source>
</evidence>
<comment type="caution">
    <text evidence="2">The sequence shown here is derived from an EMBL/GenBank/DDBJ whole genome shotgun (WGS) entry which is preliminary data.</text>
</comment>
<keyword evidence="3" id="KW-1185">Reference proteome</keyword>
<dbReference type="InterPro" id="IPR020904">
    <property type="entry name" value="Sc_DH/Rdtase_CS"/>
</dbReference>
<dbReference type="NCBIfam" id="NF004513">
    <property type="entry name" value="PRK05854.1"/>
    <property type="match status" value="1"/>
</dbReference>
<sequence>MAGWTARDIPPQAGRVALVTGATGGIGFEVARALAAAGAEVLLGARDAARAADAIARIGAETPDARLHHVPLDLADLRGVRDAAAAVAARCDRLDLLLNVAGVMALPRRHLTADAFEMQFGVNFLGHFALTAALLPLLRRGATSRVVGVTSLAYRLGHLDFDDLQAARGYRPWRAYAQSKLAVLSFALELQRRSARGGWGVASLAAHPGWAMTNLYANGAASEGTPRLLLRLMHAATRLFAHSAEVGARPILFAATAEQAVPGGHYGRCWFCEMRGPPAPARITAAARDEAGAARLWQAAETLTGARFPEV</sequence>
<dbReference type="InterPro" id="IPR036291">
    <property type="entry name" value="NAD(P)-bd_dom_sf"/>
</dbReference>
<accession>A0A317FHQ4</accession>
<dbReference type="Pfam" id="PF00106">
    <property type="entry name" value="adh_short"/>
    <property type="match status" value="1"/>
</dbReference>
<organism evidence="2 3">
    <name type="scientific">Falsiroseomonas bella</name>
    <dbReference type="NCBI Taxonomy" id="2184016"/>
    <lineage>
        <taxon>Bacteria</taxon>
        <taxon>Pseudomonadati</taxon>
        <taxon>Pseudomonadota</taxon>
        <taxon>Alphaproteobacteria</taxon>
        <taxon>Acetobacterales</taxon>
        <taxon>Roseomonadaceae</taxon>
        <taxon>Falsiroseomonas</taxon>
    </lineage>
</organism>
<proteinExistence type="predicted"/>
<evidence type="ECO:0000313" key="3">
    <source>
        <dbReference type="Proteomes" id="UP000245765"/>
    </source>
</evidence>
<evidence type="ECO:0000256" key="1">
    <source>
        <dbReference type="ARBA" id="ARBA00023002"/>
    </source>
</evidence>
<protein>
    <submittedName>
        <fullName evidence="2">Short chain dehydrogenase</fullName>
    </submittedName>
</protein>
<keyword evidence="1" id="KW-0560">Oxidoreductase</keyword>
<dbReference type="NCBIfam" id="NF004846">
    <property type="entry name" value="PRK06197.1"/>
    <property type="match status" value="1"/>
</dbReference>
<dbReference type="PROSITE" id="PS00061">
    <property type="entry name" value="ADH_SHORT"/>
    <property type="match status" value="1"/>
</dbReference>
<name>A0A317FHQ4_9PROT</name>
<dbReference type="SUPFAM" id="SSF51735">
    <property type="entry name" value="NAD(P)-binding Rossmann-fold domains"/>
    <property type="match status" value="1"/>
</dbReference>
<dbReference type="EMBL" id="QGNA01000001">
    <property type="protein sequence ID" value="PWS38614.1"/>
    <property type="molecule type" value="Genomic_DNA"/>
</dbReference>
<dbReference type="Proteomes" id="UP000245765">
    <property type="component" value="Unassembled WGS sequence"/>
</dbReference>
<gene>
    <name evidence="2" type="ORF">DFH01_04895</name>
</gene>
<dbReference type="PANTHER" id="PTHR43157">
    <property type="entry name" value="PHOSPHATIDYLINOSITOL-GLYCAN BIOSYNTHESIS CLASS F PROTEIN-RELATED"/>
    <property type="match status" value="1"/>
</dbReference>